<sequence length="138" mass="15166">MDINNDIINPFQCPNMPVIQSSNGLSIPECSCIVVESVFNPSKAFETEPSGAVLLGIKVQLISPNIEQTPPFSANNISNAIQFCTAIREVGANCSDRPSTASLVSLENIVMDVIDAVYVFIWGHRKKGRNYWDIFKTC</sequence>
<evidence type="ECO:0000313" key="1">
    <source>
        <dbReference type="EMBL" id="MEQ2242728.1"/>
    </source>
</evidence>
<gene>
    <name evidence="1" type="ORF">ILYODFUR_039008</name>
</gene>
<dbReference type="Proteomes" id="UP001482620">
    <property type="component" value="Unassembled WGS sequence"/>
</dbReference>
<accession>A0ABV0UF19</accession>
<comment type="caution">
    <text evidence="1">The sequence shown here is derived from an EMBL/GenBank/DDBJ whole genome shotgun (WGS) entry which is preliminary data.</text>
</comment>
<keyword evidence="2" id="KW-1185">Reference proteome</keyword>
<evidence type="ECO:0000313" key="2">
    <source>
        <dbReference type="Proteomes" id="UP001482620"/>
    </source>
</evidence>
<organism evidence="1 2">
    <name type="scientific">Ilyodon furcidens</name>
    <name type="common">goldbreast splitfin</name>
    <dbReference type="NCBI Taxonomy" id="33524"/>
    <lineage>
        <taxon>Eukaryota</taxon>
        <taxon>Metazoa</taxon>
        <taxon>Chordata</taxon>
        <taxon>Craniata</taxon>
        <taxon>Vertebrata</taxon>
        <taxon>Euteleostomi</taxon>
        <taxon>Actinopterygii</taxon>
        <taxon>Neopterygii</taxon>
        <taxon>Teleostei</taxon>
        <taxon>Neoteleostei</taxon>
        <taxon>Acanthomorphata</taxon>
        <taxon>Ovalentaria</taxon>
        <taxon>Atherinomorphae</taxon>
        <taxon>Cyprinodontiformes</taxon>
        <taxon>Goodeidae</taxon>
        <taxon>Ilyodon</taxon>
    </lineage>
</organism>
<protein>
    <submittedName>
        <fullName evidence="1">Uncharacterized protein</fullName>
    </submittedName>
</protein>
<proteinExistence type="predicted"/>
<dbReference type="EMBL" id="JAHRIQ010068723">
    <property type="protein sequence ID" value="MEQ2242728.1"/>
    <property type="molecule type" value="Genomic_DNA"/>
</dbReference>
<reference evidence="1 2" key="1">
    <citation type="submission" date="2021-06" db="EMBL/GenBank/DDBJ databases">
        <authorList>
            <person name="Palmer J.M."/>
        </authorList>
    </citation>
    <scope>NUCLEOTIDE SEQUENCE [LARGE SCALE GENOMIC DNA]</scope>
    <source>
        <strain evidence="2">if_2019</strain>
        <tissue evidence="1">Muscle</tissue>
    </source>
</reference>
<name>A0ABV0UF19_9TELE</name>